<dbReference type="CDD" id="cd04365">
    <property type="entry name" value="IlGF_relaxin_like"/>
    <property type="match status" value="1"/>
</dbReference>
<accession>A0A315W4R1</accession>
<dbReference type="InterPro" id="IPR016179">
    <property type="entry name" value="Insulin-like"/>
</dbReference>
<evidence type="ECO:0000256" key="1">
    <source>
        <dbReference type="ARBA" id="ARBA00004613"/>
    </source>
</evidence>
<keyword evidence="3" id="KW-0964">Secreted</keyword>
<dbReference type="GO" id="GO:0005576">
    <property type="term" value="C:extracellular region"/>
    <property type="evidence" value="ECO:0007669"/>
    <property type="project" value="UniProtKB-SubCell"/>
</dbReference>
<keyword evidence="7" id="KW-0732">Signal</keyword>
<comment type="subcellular location">
    <subcellularLocation>
        <location evidence="1">Secreted</location>
    </subcellularLocation>
</comment>
<evidence type="ECO:0000313" key="10">
    <source>
        <dbReference type="Proteomes" id="UP000250572"/>
    </source>
</evidence>
<evidence type="ECO:0000259" key="8">
    <source>
        <dbReference type="SMART" id="SM00078"/>
    </source>
</evidence>
<dbReference type="STRING" id="33528.ENSGAFP00000011397"/>
<organism evidence="9 10">
    <name type="scientific">Gambusia affinis</name>
    <name type="common">Western mosquitofish</name>
    <name type="synonym">Heterandria affinis</name>
    <dbReference type="NCBI Taxonomy" id="33528"/>
    <lineage>
        <taxon>Eukaryota</taxon>
        <taxon>Metazoa</taxon>
        <taxon>Chordata</taxon>
        <taxon>Craniata</taxon>
        <taxon>Vertebrata</taxon>
        <taxon>Euteleostomi</taxon>
        <taxon>Actinopterygii</taxon>
        <taxon>Neopterygii</taxon>
        <taxon>Teleostei</taxon>
        <taxon>Neoteleostei</taxon>
        <taxon>Acanthomorphata</taxon>
        <taxon>Ovalentaria</taxon>
        <taxon>Atherinomorphae</taxon>
        <taxon>Cyprinodontiformes</taxon>
        <taxon>Poeciliidae</taxon>
        <taxon>Poeciliinae</taxon>
        <taxon>Gambusia</taxon>
    </lineage>
</organism>
<dbReference type="PANTHER" id="PTHR20968:SF4">
    <property type="entry name" value="RELAXIN 3"/>
    <property type="match status" value="1"/>
</dbReference>
<comment type="caution">
    <text evidence="9">The sequence shown here is derived from an EMBL/GenBank/DDBJ whole genome shotgun (WGS) entry which is preliminary data.</text>
</comment>
<dbReference type="AlphaFoldDB" id="A0A315W4R1"/>
<name>A0A315W4R1_GAMAF</name>
<evidence type="ECO:0000256" key="3">
    <source>
        <dbReference type="ARBA" id="ARBA00022525"/>
    </source>
</evidence>
<keyword evidence="10" id="KW-1185">Reference proteome</keyword>
<dbReference type="GO" id="GO:0005179">
    <property type="term" value="F:hormone activity"/>
    <property type="evidence" value="ECO:0007669"/>
    <property type="project" value="UniProtKB-KW"/>
</dbReference>
<dbReference type="InterPro" id="IPR036438">
    <property type="entry name" value="Insulin-like_sf"/>
</dbReference>
<dbReference type="SUPFAM" id="SSF56994">
    <property type="entry name" value="Insulin-like"/>
    <property type="match status" value="1"/>
</dbReference>
<keyword evidence="5" id="KW-1015">Disulfide bond</keyword>
<protein>
    <recommendedName>
        <fullName evidence="8">Insulin-like domain-containing protein</fullName>
    </recommendedName>
</protein>
<proteinExistence type="predicted"/>
<evidence type="ECO:0000256" key="6">
    <source>
        <dbReference type="SAM" id="MobiDB-lite"/>
    </source>
</evidence>
<dbReference type="Proteomes" id="UP000250572">
    <property type="component" value="Unassembled WGS sequence"/>
</dbReference>
<dbReference type="SMART" id="SM00078">
    <property type="entry name" value="IlGF"/>
    <property type="match status" value="1"/>
</dbReference>
<evidence type="ECO:0000256" key="7">
    <source>
        <dbReference type="SAM" id="SignalP"/>
    </source>
</evidence>
<comment type="subunit">
    <text evidence="2">Heterodimer of a B chain and an A chain linked by two disulfide bonds.</text>
</comment>
<feature type="domain" description="Insulin-like" evidence="8">
    <location>
        <begin position="37"/>
        <end position="180"/>
    </location>
</feature>
<keyword evidence="4" id="KW-0372">Hormone</keyword>
<dbReference type="EMBL" id="NHOQ01001156">
    <property type="protein sequence ID" value="PWA26768.1"/>
    <property type="molecule type" value="Genomic_DNA"/>
</dbReference>
<feature type="signal peptide" evidence="7">
    <location>
        <begin position="1"/>
        <end position="23"/>
    </location>
</feature>
<dbReference type="InterPro" id="IPR051777">
    <property type="entry name" value="Insulin-like_neuro_ligands"/>
</dbReference>
<reference evidence="9 10" key="1">
    <citation type="journal article" date="2018" name="G3 (Bethesda)">
        <title>A High-Quality Reference Genome for the Invasive Mosquitofish Gambusia affinis Using a Chicago Library.</title>
        <authorList>
            <person name="Hoffberg S.L."/>
            <person name="Troendle N.J."/>
            <person name="Glenn T.C."/>
            <person name="Mahmud O."/>
            <person name="Louha S."/>
            <person name="Chalopin D."/>
            <person name="Bennetzen J.L."/>
            <person name="Mauricio R."/>
        </authorList>
    </citation>
    <scope>NUCLEOTIDE SEQUENCE [LARGE SCALE GENOMIC DNA]</scope>
    <source>
        <strain evidence="9">NE01/NJP1002.9</strain>
        <tissue evidence="9">Muscle</tissue>
    </source>
</reference>
<dbReference type="PROSITE" id="PS51257">
    <property type="entry name" value="PROKAR_LIPOPROTEIN"/>
    <property type="match status" value="1"/>
</dbReference>
<evidence type="ECO:0000313" key="9">
    <source>
        <dbReference type="EMBL" id="PWA26768.1"/>
    </source>
</evidence>
<evidence type="ECO:0000256" key="4">
    <source>
        <dbReference type="ARBA" id="ARBA00022702"/>
    </source>
</evidence>
<evidence type="ECO:0000256" key="2">
    <source>
        <dbReference type="ARBA" id="ARBA00011207"/>
    </source>
</evidence>
<feature type="chain" id="PRO_5016439685" description="Insulin-like domain-containing protein" evidence="7">
    <location>
        <begin position="24"/>
        <end position="327"/>
    </location>
</feature>
<gene>
    <name evidence="9" type="ORF">CCH79_00000801</name>
</gene>
<sequence length="327" mass="36357">MLWRVTVALAVMCVGGACNSVGADVMSRLIVPRDYGVKLCGREFIRAVIFTCGGSRWKRSTEGEEEPFHWTSLGDAAPGAERRTWQHDTDLRDDNSPLPFAPSNSLADLLTLFTVTNERQHSSSGSTGLPRESIALGEQEESKDAADRLVVTKKKRNFSLGVAGMCCNQGCTKNDIGRLFFTKRSGCHKYSHHLNSIGNSGSCVTTALRTSTPADLRCVVQQFHGINVILVFDEIISQAAEGEVLHDETKVSSTYRKKMVKYEWDFFVFMRFEDFDFPLKVPKVLSCTVLQLLHSHHLPGAVLQWVVPAHLNTAKVALRRSGKMKTH</sequence>
<evidence type="ECO:0000256" key="5">
    <source>
        <dbReference type="ARBA" id="ARBA00023157"/>
    </source>
</evidence>
<dbReference type="PANTHER" id="PTHR20968">
    <property type="entry name" value="ILGF DOMAIN-CONTAINING PROTEIN"/>
    <property type="match status" value="1"/>
</dbReference>
<dbReference type="GO" id="GO:0001664">
    <property type="term" value="F:G protein-coupled receptor binding"/>
    <property type="evidence" value="ECO:0007669"/>
    <property type="project" value="TreeGrafter"/>
</dbReference>
<feature type="region of interest" description="Disordered" evidence="6">
    <location>
        <begin position="120"/>
        <end position="140"/>
    </location>
</feature>